<evidence type="ECO:0000313" key="8">
    <source>
        <dbReference type="EMBL" id="OSD61323.1"/>
    </source>
</evidence>
<comment type="similarity">
    <text evidence="2">Belongs to the histone-like protein H-NS family.</text>
</comment>
<name>A0A974KC84_SALET</name>
<reference evidence="8 9" key="1">
    <citation type="submission" date="2017-03" db="EMBL/GenBank/DDBJ databases">
        <title>Salmonella serotype comparative study.</title>
        <authorList>
            <person name="Liao J."/>
        </authorList>
    </citation>
    <scope>NUCLEOTIDE SEQUENCE [LARGE SCALE GENOMIC DNA]</scope>
    <source>
        <strain evidence="8 9">NY_FSL S10-1448</strain>
    </source>
</reference>
<dbReference type="Gene3D" id="4.10.430.10">
    <property type="entry name" value="Histone-like protein H-NS, C-terminal domain"/>
    <property type="match status" value="1"/>
</dbReference>
<comment type="subcellular location">
    <subcellularLocation>
        <location evidence="1">Cytoplasm</location>
        <location evidence="1">Nucleoid</location>
    </subcellularLocation>
</comment>
<dbReference type="GO" id="GO:0046983">
    <property type="term" value="F:protein dimerization activity"/>
    <property type="evidence" value="ECO:0007669"/>
    <property type="project" value="InterPro"/>
</dbReference>
<feature type="region of interest" description="Disordered" evidence="6">
    <location>
        <begin position="101"/>
        <end position="135"/>
    </location>
</feature>
<dbReference type="AlphaFoldDB" id="A0A974KC84"/>
<evidence type="ECO:0000256" key="6">
    <source>
        <dbReference type="SAM" id="MobiDB-lite"/>
    </source>
</evidence>
<evidence type="ECO:0000256" key="5">
    <source>
        <dbReference type="PIRSR" id="PIRSR002096-1"/>
    </source>
</evidence>
<evidence type="ECO:0000259" key="7">
    <source>
        <dbReference type="SMART" id="SM00528"/>
    </source>
</evidence>
<dbReference type="InterPro" id="IPR054180">
    <property type="entry name" value="H-NS-like_N"/>
</dbReference>
<dbReference type="PIRSF" id="PIRSF002096">
    <property type="entry name" value="HnS"/>
    <property type="match status" value="1"/>
</dbReference>
<evidence type="ECO:0000256" key="3">
    <source>
        <dbReference type="ARBA" id="ARBA00022490"/>
    </source>
</evidence>
<dbReference type="GO" id="GO:0009295">
    <property type="term" value="C:nucleoid"/>
    <property type="evidence" value="ECO:0007669"/>
    <property type="project" value="UniProtKB-SubCell"/>
</dbReference>
<comment type="caution">
    <text evidence="8">The sequence shown here is derived from an EMBL/GenBank/DDBJ whole genome shotgun (WGS) entry which is preliminary data.</text>
</comment>
<dbReference type="GO" id="GO:0001217">
    <property type="term" value="F:DNA-binding transcription repressor activity"/>
    <property type="evidence" value="ECO:0007669"/>
    <property type="project" value="TreeGrafter"/>
</dbReference>
<dbReference type="Gene3D" id="1.10.287.1050">
    <property type="entry name" value="H-NS histone-like proteins"/>
    <property type="match status" value="1"/>
</dbReference>
<evidence type="ECO:0000313" key="9">
    <source>
        <dbReference type="Proteomes" id="UP000868515"/>
    </source>
</evidence>
<feature type="DNA-binding region" evidence="5">
    <location>
        <begin position="131"/>
        <end position="136"/>
    </location>
</feature>
<dbReference type="PANTHER" id="PTHR38097">
    <property type="match status" value="1"/>
</dbReference>
<dbReference type="GO" id="GO:0032993">
    <property type="term" value="C:protein-DNA complex"/>
    <property type="evidence" value="ECO:0007669"/>
    <property type="project" value="TreeGrafter"/>
</dbReference>
<feature type="domain" description="DNA-binding protein H-NS-like C-terminal" evidence="7">
    <location>
        <begin position="106"/>
        <end position="153"/>
    </location>
</feature>
<dbReference type="GO" id="GO:0030527">
    <property type="term" value="F:structural constituent of chromatin"/>
    <property type="evidence" value="ECO:0007669"/>
    <property type="project" value="InterPro"/>
</dbReference>
<dbReference type="PANTHER" id="PTHR38097:SF2">
    <property type="entry name" value="DNA-BINDING PROTEIN STPA"/>
    <property type="match status" value="1"/>
</dbReference>
<dbReference type="GO" id="GO:0003681">
    <property type="term" value="F:bent DNA binding"/>
    <property type="evidence" value="ECO:0007669"/>
    <property type="project" value="TreeGrafter"/>
</dbReference>
<dbReference type="Pfam" id="PF22470">
    <property type="entry name" value="Histone_HNS_N"/>
    <property type="match status" value="1"/>
</dbReference>
<sequence>MSNRQHWYLRNNEKTLKGLFMSDALTQLNNIRTLRSQTREMSLDVLEDVLEKFKIILIERREEETLRLANESQRRDKLETLRQMMLDEGIDPSELMAAIGSPGKVKKTHSPRPAKYRYTDETGESKTWSGQGRMPKRISKLIAEGGELKDFEISPTA</sequence>
<dbReference type="EMBL" id="NBPI01000040">
    <property type="protein sequence ID" value="OSD61323.1"/>
    <property type="molecule type" value="Genomic_DNA"/>
</dbReference>
<evidence type="ECO:0000256" key="4">
    <source>
        <dbReference type="ARBA" id="ARBA00023125"/>
    </source>
</evidence>
<dbReference type="GO" id="GO:0003680">
    <property type="term" value="F:minor groove of adenine-thymine-rich DNA binding"/>
    <property type="evidence" value="ECO:0007669"/>
    <property type="project" value="TreeGrafter"/>
</dbReference>
<gene>
    <name evidence="8" type="ORF">R537_27560</name>
</gene>
<protein>
    <submittedName>
        <fullName evidence="8">DNA-binding protein</fullName>
    </submittedName>
</protein>
<dbReference type="InterPro" id="IPR027444">
    <property type="entry name" value="H-NS_C_dom"/>
</dbReference>
<feature type="compositionally biased region" description="Basic residues" evidence="6">
    <location>
        <begin position="104"/>
        <end position="115"/>
    </location>
</feature>
<keyword evidence="3" id="KW-0963">Cytoplasm</keyword>
<evidence type="ECO:0000256" key="1">
    <source>
        <dbReference type="ARBA" id="ARBA00004453"/>
    </source>
</evidence>
<evidence type="ECO:0000256" key="2">
    <source>
        <dbReference type="ARBA" id="ARBA00010610"/>
    </source>
</evidence>
<accession>A0A974KC84</accession>
<organism evidence="8 9">
    <name type="scientific">Salmonella enterica subsp. enterica serovar Rough O:d:1,7</name>
    <dbReference type="NCBI Taxonomy" id="1974323"/>
    <lineage>
        <taxon>Bacteria</taxon>
        <taxon>Pseudomonadati</taxon>
        <taxon>Pseudomonadota</taxon>
        <taxon>Gammaproteobacteria</taxon>
        <taxon>Enterobacterales</taxon>
        <taxon>Enterobacteriaceae</taxon>
        <taxon>Salmonella</taxon>
    </lineage>
</organism>
<dbReference type="GO" id="GO:0005829">
    <property type="term" value="C:cytosol"/>
    <property type="evidence" value="ECO:0007669"/>
    <property type="project" value="TreeGrafter"/>
</dbReference>
<dbReference type="SUPFAM" id="SSF81273">
    <property type="entry name" value="H-NS histone-like proteins"/>
    <property type="match status" value="2"/>
</dbReference>
<dbReference type="GO" id="GO:0000976">
    <property type="term" value="F:transcription cis-regulatory region binding"/>
    <property type="evidence" value="ECO:0007669"/>
    <property type="project" value="TreeGrafter"/>
</dbReference>
<dbReference type="InterPro" id="IPR027454">
    <property type="entry name" value="Histone_HNS_N"/>
</dbReference>
<dbReference type="InterPro" id="IPR001801">
    <property type="entry name" value="Histone_HNS"/>
</dbReference>
<dbReference type="SMART" id="SM00528">
    <property type="entry name" value="HNS"/>
    <property type="match status" value="1"/>
</dbReference>
<dbReference type="InterPro" id="IPR037150">
    <property type="entry name" value="H-NS_C_dom_sf"/>
</dbReference>
<dbReference type="Proteomes" id="UP000868515">
    <property type="component" value="Unassembled WGS sequence"/>
</dbReference>
<proteinExistence type="inferred from homology"/>
<dbReference type="Pfam" id="PF00816">
    <property type="entry name" value="Histone_HNS"/>
    <property type="match status" value="1"/>
</dbReference>
<keyword evidence="4 8" id="KW-0238">DNA-binding</keyword>